<keyword evidence="3" id="KW-0804">Transcription</keyword>
<dbReference type="GO" id="GO:0000976">
    <property type="term" value="F:transcription cis-regulatory region binding"/>
    <property type="evidence" value="ECO:0007669"/>
    <property type="project" value="TreeGrafter"/>
</dbReference>
<evidence type="ECO:0000313" key="6">
    <source>
        <dbReference type="EMBL" id="NYI71968.1"/>
    </source>
</evidence>
<feature type="domain" description="HTH tetR-type" evidence="5">
    <location>
        <begin position="10"/>
        <end position="70"/>
    </location>
</feature>
<dbReference type="PANTHER" id="PTHR30055">
    <property type="entry name" value="HTH-TYPE TRANSCRIPTIONAL REGULATOR RUTR"/>
    <property type="match status" value="1"/>
</dbReference>
<feature type="DNA-binding region" description="H-T-H motif" evidence="4">
    <location>
        <begin position="33"/>
        <end position="52"/>
    </location>
</feature>
<dbReference type="InterPro" id="IPR001647">
    <property type="entry name" value="HTH_TetR"/>
</dbReference>
<dbReference type="AlphaFoldDB" id="A0A7Z0DAZ6"/>
<protein>
    <submittedName>
        <fullName evidence="6">AcrR family transcriptional regulator</fullName>
    </submittedName>
</protein>
<evidence type="ECO:0000256" key="1">
    <source>
        <dbReference type="ARBA" id="ARBA00023015"/>
    </source>
</evidence>
<keyword evidence="7" id="KW-1185">Reference proteome</keyword>
<accession>A0A7Z0DAZ6</accession>
<dbReference type="SUPFAM" id="SSF48498">
    <property type="entry name" value="Tetracyclin repressor-like, C-terminal domain"/>
    <property type="match status" value="1"/>
</dbReference>
<evidence type="ECO:0000256" key="3">
    <source>
        <dbReference type="ARBA" id="ARBA00023163"/>
    </source>
</evidence>
<reference evidence="6 7" key="1">
    <citation type="submission" date="2020-07" db="EMBL/GenBank/DDBJ databases">
        <title>Sequencing the genomes of 1000 actinobacteria strains.</title>
        <authorList>
            <person name="Klenk H.-P."/>
        </authorList>
    </citation>
    <scope>NUCLEOTIDE SEQUENCE [LARGE SCALE GENOMIC DNA]</scope>
    <source>
        <strain evidence="6 7">DSM 103164</strain>
    </source>
</reference>
<evidence type="ECO:0000256" key="4">
    <source>
        <dbReference type="PROSITE-ProRule" id="PRU00335"/>
    </source>
</evidence>
<proteinExistence type="predicted"/>
<dbReference type="Pfam" id="PF13305">
    <property type="entry name" value="TetR_C_33"/>
    <property type="match status" value="1"/>
</dbReference>
<dbReference type="EMBL" id="JACBZS010000001">
    <property type="protein sequence ID" value="NYI71968.1"/>
    <property type="molecule type" value="Genomic_DNA"/>
</dbReference>
<dbReference type="PANTHER" id="PTHR30055:SF234">
    <property type="entry name" value="HTH-TYPE TRANSCRIPTIONAL REGULATOR BETI"/>
    <property type="match status" value="1"/>
</dbReference>
<dbReference type="RefSeq" id="WP_246292638.1">
    <property type="nucleotide sequence ID" value="NZ_JACBZS010000001.1"/>
</dbReference>
<dbReference type="Gene3D" id="1.10.357.10">
    <property type="entry name" value="Tetracycline Repressor, domain 2"/>
    <property type="match status" value="1"/>
</dbReference>
<dbReference type="PROSITE" id="PS50977">
    <property type="entry name" value="HTH_TETR_2"/>
    <property type="match status" value="1"/>
</dbReference>
<dbReference type="GO" id="GO:0003700">
    <property type="term" value="F:DNA-binding transcription factor activity"/>
    <property type="evidence" value="ECO:0007669"/>
    <property type="project" value="TreeGrafter"/>
</dbReference>
<dbReference type="InterPro" id="IPR036271">
    <property type="entry name" value="Tet_transcr_reg_TetR-rel_C_sf"/>
</dbReference>
<dbReference type="Proteomes" id="UP000527616">
    <property type="component" value="Unassembled WGS sequence"/>
</dbReference>
<evidence type="ECO:0000256" key="2">
    <source>
        <dbReference type="ARBA" id="ARBA00023125"/>
    </source>
</evidence>
<dbReference type="InterPro" id="IPR050109">
    <property type="entry name" value="HTH-type_TetR-like_transc_reg"/>
</dbReference>
<keyword evidence="2 4" id="KW-0238">DNA-binding</keyword>
<organism evidence="6 7">
    <name type="scientific">Naumannella cuiyingiana</name>
    <dbReference type="NCBI Taxonomy" id="1347891"/>
    <lineage>
        <taxon>Bacteria</taxon>
        <taxon>Bacillati</taxon>
        <taxon>Actinomycetota</taxon>
        <taxon>Actinomycetes</taxon>
        <taxon>Propionibacteriales</taxon>
        <taxon>Propionibacteriaceae</taxon>
        <taxon>Naumannella</taxon>
    </lineage>
</organism>
<evidence type="ECO:0000259" key="5">
    <source>
        <dbReference type="PROSITE" id="PS50977"/>
    </source>
</evidence>
<gene>
    <name evidence="6" type="ORF">GGQ54_002528</name>
</gene>
<dbReference type="Pfam" id="PF00440">
    <property type="entry name" value="TetR_N"/>
    <property type="match status" value="1"/>
</dbReference>
<evidence type="ECO:0000313" key="7">
    <source>
        <dbReference type="Proteomes" id="UP000527616"/>
    </source>
</evidence>
<comment type="caution">
    <text evidence="6">The sequence shown here is derived from an EMBL/GenBank/DDBJ whole genome shotgun (WGS) entry which is preliminary data.</text>
</comment>
<keyword evidence="1" id="KW-0805">Transcription regulation</keyword>
<dbReference type="SUPFAM" id="SSF46689">
    <property type="entry name" value="Homeodomain-like"/>
    <property type="match status" value="1"/>
</dbReference>
<name>A0A7Z0DAZ6_9ACTN</name>
<dbReference type="InterPro" id="IPR009057">
    <property type="entry name" value="Homeodomain-like_sf"/>
</dbReference>
<dbReference type="InterPro" id="IPR025996">
    <property type="entry name" value="MT1864/Rv1816-like_C"/>
</dbReference>
<sequence>MSERKDRERRERERRIVATARELAEREGWSAVTTRRLAELIDHSQPVLYSHFPNMAAVADAVAIEGFAELAAALRRARRRAGDAHAALLAVARAYRRFARERPATFEAMFVRPTALTFASAQTPDELRAGFGELREAIRPFAGEEGLDRLTEVAWATIHGIVTLEVQERVPTDRDGSRLRVAVDLLTAGAARAVPATH</sequence>